<sequence length="139" mass="15421">MKEITITIPSSTEFVGPVVKFFDTLFVEKGIKEPATTNVTTSVIEAIGNAITHGNKGDISKTIDIFIKLHRKKIIIEVQDHGEGFDYADLPDPLAPENLLKLSGRGIFFMKSLMDSVQFKCNGNGSKVIMEKMFQQSLE</sequence>
<dbReference type="EMBL" id="DF820466">
    <property type="protein sequence ID" value="GAK58018.1"/>
    <property type="molecule type" value="Genomic_DNA"/>
</dbReference>
<feature type="domain" description="Histidine kinase/HSP90-like ATPase" evidence="2">
    <location>
        <begin position="9"/>
        <end position="132"/>
    </location>
</feature>
<dbReference type="HOGENOM" id="CLU_090336_11_2_0"/>
<keyword evidence="4" id="KW-1185">Reference proteome</keyword>
<dbReference type="CDD" id="cd16936">
    <property type="entry name" value="HATPase_RsbW-like"/>
    <property type="match status" value="1"/>
</dbReference>
<evidence type="ECO:0000256" key="1">
    <source>
        <dbReference type="ARBA" id="ARBA00022527"/>
    </source>
</evidence>
<keyword evidence="3" id="KW-0418">Kinase</keyword>
<dbReference type="eggNOG" id="COG2172">
    <property type="taxonomic scope" value="Bacteria"/>
</dbReference>
<dbReference type="Proteomes" id="UP000030661">
    <property type="component" value="Unassembled WGS sequence"/>
</dbReference>
<dbReference type="Gene3D" id="3.30.565.10">
    <property type="entry name" value="Histidine kinase-like ATPase, C-terminal domain"/>
    <property type="match status" value="1"/>
</dbReference>
<dbReference type="PANTHER" id="PTHR35526:SF3">
    <property type="entry name" value="ANTI-SIGMA-F FACTOR RSBW"/>
    <property type="match status" value="1"/>
</dbReference>
<dbReference type="InterPro" id="IPR003594">
    <property type="entry name" value="HATPase_dom"/>
</dbReference>
<gene>
    <name evidence="3" type="ORF">U27_04991</name>
</gene>
<proteinExistence type="predicted"/>
<dbReference type="SUPFAM" id="SSF55874">
    <property type="entry name" value="ATPase domain of HSP90 chaperone/DNA topoisomerase II/histidine kinase"/>
    <property type="match status" value="1"/>
</dbReference>
<reference evidence="3" key="1">
    <citation type="journal article" date="2015" name="PeerJ">
        <title>First genomic representation of candidate bacterial phylum KSB3 points to enhanced environmental sensing as a trigger of wastewater bulking.</title>
        <authorList>
            <person name="Sekiguchi Y."/>
            <person name="Ohashi A."/>
            <person name="Parks D.H."/>
            <person name="Yamauchi T."/>
            <person name="Tyson G.W."/>
            <person name="Hugenholtz P."/>
        </authorList>
    </citation>
    <scope>NUCLEOTIDE SEQUENCE [LARGE SCALE GENOMIC DNA]</scope>
</reference>
<protein>
    <submittedName>
        <fullName evidence="3">Putative anti-sigma regulatory factor, serine/threonine protein kinase</fullName>
    </submittedName>
</protein>
<evidence type="ECO:0000313" key="3">
    <source>
        <dbReference type="EMBL" id="GAK58018.1"/>
    </source>
</evidence>
<dbReference type="InterPro" id="IPR036890">
    <property type="entry name" value="HATPase_C_sf"/>
</dbReference>
<keyword evidence="3" id="KW-0808">Transferase</keyword>
<dbReference type="AlphaFoldDB" id="A0A081C0B3"/>
<evidence type="ECO:0000313" key="4">
    <source>
        <dbReference type="Proteomes" id="UP000030661"/>
    </source>
</evidence>
<organism evidence="3">
    <name type="scientific">Vecturithrix granuli</name>
    <dbReference type="NCBI Taxonomy" id="1499967"/>
    <lineage>
        <taxon>Bacteria</taxon>
        <taxon>Candidatus Moduliflexota</taxon>
        <taxon>Candidatus Vecturitrichia</taxon>
        <taxon>Candidatus Vecturitrichales</taxon>
        <taxon>Candidatus Vecturitrichaceae</taxon>
        <taxon>Candidatus Vecturithrix</taxon>
    </lineage>
</organism>
<keyword evidence="1 3" id="KW-0723">Serine/threonine-protein kinase</keyword>
<dbReference type="Pfam" id="PF13581">
    <property type="entry name" value="HATPase_c_2"/>
    <property type="match status" value="1"/>
</dbReference>
<dbReference type="STRING" id="1499967.U27_04991"/>
<accession>A0A081C0B3</accession>
<dbReference type="InterPro" id="IPR050267">
    <property type="entry name" value="Anti-sigma-factor_SerPK"/>
</dbReference>
<evidence type="ECO:0000259" key="2">
    <source>
        <dbReference type="Pfam" id="PF13581"/>
    </source>
</evidence>
<dbReference type="PANTHER" id="PTHR35526">
    <property type="entry name" value="ANTI-SIGMA-F FACTOR RSBW-RELATED"/>
    <property type="match status" value="1"/>
</dbReference>
<name>A0A081C0B3_VECG1</name>
<dbReference type="GO" id="GO:0004674">
    <property type="term" value="F:protein serine/threonine kinase activity"/>
    <property type="evidence" value="ECO:0007669"/>
    <property type="project" value="UniProtKB-KW"/>
</dbReference>